<name>A0ACB9ESK7_9ASTR</name>
<reference evidence="1 2" key="2">
    <citation type="journal article" date="2022" name="Mol. Ecol. Resour.">
        <title>The genomes of chicory, endive, great burdock and yacon provide insights into Asteraceae paleo-polyploidization history and plant inulin production.</title>
        <authorList>
            <person name="Fan W."/>
            <person name="Wang S."/>
            <person name="Wang H."/>
            <person name="Wang A."/>
            <person name="Jiang F."/>
            <person name="Liu H."/>
            <person name="Zhao H."/>
            <person name="Xu D."/>
            <person name="Zhang Y."/>
        </authorList>
    </citation>
    <scope>NUCLEOTIDE SEQUENCE [LARGE SCALE GENOMIC DNA]</scope>
    <source>
        <strain evidence="2">cv. Yunnan</strain>
        <tissue evidence="1">Leaves</tissue>
    </source>
</reference>
<evidence type="ECO:0000313" key="1">
    <source>
        <dbReference type="EMBL" id="KAI3762053.1"/>
    </source>
</evidence>
<protein>
    <submittedName>
        <fullName evidence="1">Uncharacterized protein</fullName>
    </submittedName>
</protein>
<reference evidence="2" key="1">
    <citation type="journal article" date="2022" name="Mol. Ecol. Resour.">
        <title>The genomes of chicory, endive, great burdock and yacon provide insights into Asteraceae palaeo-polyploidization history and plant inulin production.</title>
        <authorList>
            <person name="Fan W."/>
            <person name="Wang S."/>
            <person name="Wang H."/>
            <person name="Wang A."/>
            <person name="Jiang F."/>
            <person name="Liu H."/>
            <person name="Zhao H."/>
            <person name="Xu D."/>
            <person name="Zhang Y."/>
        </authorList>
    </citation>
    <scope>NUCLEOTIDE SEQUENCE [LARGE SCALE GENOMIC DNA]</scope>
    <source>
        <strain evidence="2">cv. Yunnan</strain>
    </source>
</reference>
<proteinExistence type="predicted"/>
<evidence type="ECO:0000313" key="2">
    <source>
        <dbReference type="Proteomes" id="UP001056120"/>
    </source>
</evidence>
<gene>
    <name evidence="1" type="ORF">L1987_52476</name>
</gene>
<comment type="caution">
    <text evidence="1">The sequence shown here is derived from an EMBL/GenBank/DDBJ whole genome shotgun (WGS) entry which is preliminary data.</text>
</comment>
<accession>A0ACB9ESK7</accession>
<keyword evidence="2" id="KW-1185">Reference proteome</keyword>
<sequence length="83" mass="9683">MCHVHTELYILLGVIIYGSSDRSRVHVTSSFQATAVRFFGGQIPANLRVTVRNLYTLLIHHCRNRKRLKSEIRNDYLIICHLF</sequence>
<dbReference type="Proteomes" id="UP001056120">
    <property type="component" value="Linkage Group LG17"/>
</dbReference>
<dbReference type="EMBL" id="CM042034">
    <property type="protein sequence ID" value="KAI3762053.1"/>
    <property type="molecule type" value="Genomic_DNA"/>
</dbReference>
<organism evidence="1 2">
    <name type="scientific">Smallanthus sonchifolius</name>
    <dbReference type="NCBI Taxonomy" id="185202"/>
    <lineage>
        <taxon>Eukaryota</taxon>
        <taxon>Viridiplantae</taxon>
        <taxon>Streptophyta</taxon>
        <taxon>Embryophyta</taxon>
        <taxon>Tracheophyta</taxon>
        <taxon>Spermatophyta</taxon>
        <taxon>Magnoliopsida</taxon>
        <taxon>eudicotyledons</taxon>
        <taxon>Gunneridae</taxon>
        <taxon>Pentapetalae</taxon>
        <taxon>asterids</taxon>
        <taxon>campanulids</taxon>
        <taxon>Asterales</taxon>
        <taxon>Asteraceae</taxon>
        <taxon>Asteroideae</taxon>
        <taxon>Heliantheae alliance</taxon>
        <taxon>Millerieae</taxon>
        <taxon>Smallanthus</taxon>
    </lineage>
</organism>